<accession>A0ABP5MSJ1</accession>
<name>A0ABP5MSJ1_9MICO</name>
<proteinExistence type="predicted"/>
<keyword evidence="2" id="KW-1185">Reference proteome</keyword>
<evidence type="ECO:0000313" key="1">
    <source>
        <dbReference type="EMBL" id="GAA2185305.1"/>
    </source>
</evidence>
<sequence>MTGAPELLRQGAQRRGTSCSIGFIATKLRPSDAGGGIAARLGISSREGRTTVELRPGESAALPGGGSVHVVDIFVSPDGTQTAAAIEVAEPDA</sequence>
<comment type="caution">
    <text evidence="1">The sequence shown here is derived from an EMBL/GenBank/DDBJ whole genome shotgun (WGS) entry which is preliminary data.</text>
</comment>
<dbReference type="Proteomes" id="UP001501084">
    <property type="component" value="Unassembled WGS sequence"/>
</dbReference>
<protein>
    <submittedName>
        <fullName evidence="1">Uncharacterized protein</fullName>
    </submittedName>
</protein>
<gene>
    <name evidence="1" type="ORF">GCM10009786_01140</name>
</gene>
<dbReference type="RefSeq" id="WP_346056993.1">
    <property type="nucleotide sequence ID" value="NZ_BAAAOP010000001.1"/>
</dbReference>
<dbReference type="EMBL" id="BAAAOP010000001">
    <property type="protein sequence ID" value="GAA2185305.1"/>
    <property type="molecule type" value="Genomic_DNA"/>
</dbReference>
<reference evidence="2" key="1">
    <citation type="journal article" date="2019" name="Int. J. Syst. Evol. Microbiol.">
        <title>The Global Catalogue of Microorganisms (GCM) 10K type strain sequencing project: providing services to taxonomists for standard genome sequencing and annotation.</title>
        <authorList>
            <consortium name="The Broad Institute Genomics Platform"/>
            <consortium name="The Broad Institute Genome Sequencing Center for Infectious Disease"/>
            <person name="Wu L."/>
            <person name="Ma J."/>
        </authorList>
    </citation>
    <scope>NUCLEOTIDE SEQUENCE [LARGE SCALE GENOMIC DNA]</scope>
    <source>
        <strain evidence="2">JCM 14919</strain>
    </source>
</reference>
<organism evidence="1 2">
    <name type="scientific">Leucobacter alluvii</name>
    <dbReference type="NCBI Taxonomy" id="340321"/>
    <lineage>
        <taxon>Bacteria</taxon>
        <taxon>Bacillati</taxon>
        <taxon>Actinomycetota</taxon>
        <taxon>Actinomycetes</taxon>
        <taxon>Micrococcales</taxon>
        <taxon>Microbacteriaceae</taxon>
        <taxon>Leucobacter</taxon>
    </lineage>
</organism>
<evidence type="ECO:0000313" key="2">
    <source>
        <dbReference type="Proteomes" id="UP001501084"/>
    </source>
</evidence>